<dbReference type="RefSeq" id="WP_307397355.1">
    <property type="nucleotide sequence ID" value="NZ_BAAADK010000017.1"/>
</dbReference>
<dbReference type="Proteomes" id="UP001235840">
    <property type="component" value="Unassembled WGS sequence"/>
</dbReference>
<protein>
    <submittedName>
        <fullName evidence="4">DNA repair exonuclease SbcCD nuclease subunit</fullName>
    </submittedName>
</protein>
<dbReference type="InterPro" id="IPR014576">
    <property type="entry name" value="Pesterase_YhaO"/>
</dbReference>
<comment type="caution">
    <text evidence="4">The sequence shown here is derived from an EMBL/GenBank/DDBJ whole genome shotgun (WGS) entry which is preliminary data.</text>
</comment>
<dbReference type="EMBL" id="JAUSTY010000022">
    <property type="protein sequence ID" value="MDQ0167980.1"/>
    <property type="molecule type" value="Genomic_DNA"/>
</dbReference>
<feature type="domain" description="Calcineurin-like phosphoesterase" evidence="3">
    <location>
        <begin position="3"/>
        <end position="201"/>
    </location>
</feature>
<dbReference type="InterPro" id="IPR050535">
    <property type="entry name" value="DNA_Repair-Maintenance_Comp"/>
</dbReference>
<dbReference type="Gene3D" id="3.60.21.10">
    <property type="match status" value="1"/>
</dbReference>
<keyword evidence="1" id="KW-0378">Hydrolase</keyword>
<keyword evidence="2" id="KW-0175">Coiled coil</keyword>
<keyword evidence="4" id="KW-0540">Nuclease</keyword>
<evidence type="ECO:0000256" key="2">
    <source>
        <dbReference type="SAM" id="Coils"/>
    </source>
</evidence>
<keyword evidence="4" id="KW-0269">Exonuclease</keyword>
<organism evidence="4 5">
    <name type="scientific">Caldalkalibacillus horti</name>
    <dbReference type="NCBI Taxonomy" id="77523"/>
    <lineage>
        <taxon>Bacteria</taxon>
        <taxon>Bacillati</taxon>
        <taxon>Bacillota</taxon>
        <taxon>Bacilli</taxon>
        <taxon>Bacillales</taxon>
        <taxon>Bacillaceae</taxon>
        <taxon>Caldalkalibacillus</taxon>
    </lineage>
</organism>
<gene>
    <name evidence="4" type="ORF">J2S11_003910</name>
</gene>
<reference evidence="4 5" key="1">
    <citation type="submission" date="2023-07" db="EMBL/GenBank/DDBJ databases">
        <title>Genomic Encyclopedia of Type Strains, Phase IV (KMG-IV): sequencing the most valuable type-strain genomes for metagenomic binning, comparative biology and taxonomic classification.</title>
        <authorList>
            <person name="Goeker M."/>
        </authorList>
    </citation>
    <scope>NUCLEOTIDE SEQUENCE [LARGE SCALE GENOMIC DNA]</scope>
    <source>
        <strain evidence="4 5">DSM 12751</strain>
    </source>
</reference>
<dbReference type="SUPFAM" id="SSF56300">
    <property type="entry name" value="Metallo-dependent phosphatases"/>
    <property type="match status" value="1"/>
</dbReference>
<dbReference type="Pfam" id="PF00149">
    <property type="entry name" value="Metallophos"/>
    <property type="match status" value="1"/>
</dbReference>
<dbReference type="InterPro" id="IPR029052">
    <property type="entry name" value="Metallo-depent_PP-like"/>
</dbReference>
<evidence type="ECO:0000259" key="3">
    <source>
        <dbReference type="Pfam" id="PF00149"/>
    </source>
</evidence>
<feature type="coiled-coil region" evidence="2">
    <location>
        <begin position="263"/>
        <end position="290"/>
    </location>
</feature>
<name>A0ABT9W3Z9_9BACI</name>
<proteinExistence type="predicted"/>
<sequence length="424" mass="48834">MSFRFIHTADIHLGSPFKGLVKVPEKLKKRIIHSVSQAFQEMITFAIDQEIDFIVISGDIFDQSHRSVQAQLLFKNEMERLHQAGIMCYIIHGNHDPLDGTFIELSLPPNVYVFPANTVGRQSFTIEGREVAHIYGISYETAKVSRNLATLFTREDEELFSLGMLHTNCEGDRAHENYAPCSRQDLLDAGLDYWALGHVHQRKVLQQTPFIGYPGNIQGRHIREHGEKGFFVVTVEENRVLDVAFEAVQQFVWLEQEVDVTDLETVDELMERLEQDIEKLEELYSGSALILRLKGTGITELANILIERETIEGIVQHIQQGQEYGGENESNTWLESFSFHGTSSYLREDARQTSAVFQDIMNLVDHWESNQSNLEEEWSSINKELLKHQRAKVFLEPFSPDEQKEVLRQAESYLLHEWLGDSRR</sequence>
<accession>A0ABT9W3Z9</accession>
<dbReference type="PIRSF" id="PIRSF033091">
    <property type="entry name" value="Pesterase_YhaO"/>
    <property type="match status" value="1"/>
</dbReference>
<evidence type="ECO:0000256" key="1">
    <source>
        <dbReference type="ARBA" id="ARBA00022801"/>
    </source>
</evidence>
<dbReference type="InterPro" id="IPR004843">
    <property type="entry name" value="Calcineurin-like_PHP"/>
</dbReference>
<keyword evidence="5" id="KW-1185">Reference proteome</keyword>
<dbReference type="InterPro" id="IPR041796">
    <property type="entry name" value="Mre11_N"/>
</dbReference>
<evidence type="ECO:0000313" key="5">
    <source>
        <dbReference type="Proteomes" id="UP001235840"/>
    </source>
</evidence>
<dbReference type="CDD" id="cd00840">
    <property type="entry name" value="MPP_Mre11_N"/>
    <property type="match status" value="1"/>
</dbReference>
<dbReference type="PANTHER" id="PTHR30337:SF7">
    <property type="entry name" value="PHOSPHOESTERASE"/>
    <property type="match status" value="1"/>
</dbReference>
<evidence type="ECO:0000313" key="4">
    <source>
        <dbReference type="EMBL" id="MDQ0167980.1"/>
    </source>
</evidence>
<dbReference type="GO" id="GO:0004527">
    <property type="term" value="F:exonuclease activity"/>
    <property type="evidence" value="ECO:0007669"/>
    <property type="project" value="UniProtKB-KW"/>
</dbReference>
<dbReference type="PANTHER" id="PTHR30337">
    <property type="entry name" value="COMPONENT OF ATP-DEPENDENT DSDNA EXONUCLEASE"/>
    <property type="match status" value="1"/>
</dbReference>